<dbReference type="SUPFAM" id="SSF102215">
    <property type="entry name" value="Creatininase"/>
    <property type="match status" value="1"/>
</dbReference>
<keyword evidence="2" id="KW-0479">Metal-binding</keyword>
<evidence type="ECO:0000256" key="4">
    <source>
        <dbReference type="ARBA" id="ARBA00022833"/>
    </source>
</evidence>
<dbReference type="GO" id="GO:0009231">
    <property type="term" value="P:riboflavin biosynthetic process"/>
    <property type="evidence" value="ECO:0007669"/>
    <property type="project" value="TreeGrafter"/>
</dbReference>
<dbReference type="HOGENOM" id="CLU_055029_2_1_0"/>
<dbReference type="InterPro" id="IPR003785">
    <property type="entry name" value="Creatininase/forma_Hydrolase"/>
</dbReference>
<keyword evidence="4" id="KW-0862">Zinc</keyword>
<dbReference type="RefSeq" id="WP_008521592.1">
    <property type="nucleotide sequence ID" value="NZ_CM001376.1"/>
</dbReference>
<comment type="similarity">
    <text evidence="5">Belongs to the creatininase superfamily.</text>
</comment>
<gene>
    <name evidence="6" type="ORF">JonanDRAFT_1143</name>
</gene>
<dbReference type="AlphaFoldDB" id="H0ULF0"/>
<dbReference type="GO" id="GO:0046872">
    <property type="term" value="F:metal ion binding"/>
    <property type="evidence" value="ECO:0007669"/>
    <property type="project" value="UniProtKB-KW"/>
</dbReference>
<name>H0ULF0_9BACT</name>
<comment type="cofactor">
    <cofactor evidence="1">
        <name>Zn(2+)</name>
        <dbReference type="ChEBI" id="CHEBI:29105"/>
    </cofactor>
</comment>
<organism evidence="6 7">
    <name type="scientific">Jonquetella anthropi DSM 22815</name>
    <dbReference type="NCBI Taxonomy" id="885272"/>
    <lineage>
        <taxon>Bacteria</taxon>
        <taxon>Thermotogati</taxon>
        <taxon>Synergistota</taxon>
        <taxon>Synergistia</taxon>
        <taxon>Synergistales</taxon>
        <taxon>Dethiosulfovibrionaceae</taxon>
        <taxon>Jonquetella</taxon>
    </lineage>
</organism>
<keyword evidence="3" id="KW-0378">Hydrolase</keyword>
<evidence type="ECO:0000313" key="6">
    <source>
        <dbReference type="EMBL" id="EHM13509.1"/>
    </source>
</evidence>
<sequence>MYLPAMTWHEFQEAAKDDLVALQPLGSTEQHGSIGPLGTDFIIPHEMARRVEAQFPDKVVLLPTIPYGVCPSFESFAGSIDIGDEALATILTSVVRDLSRHGVKRFIFLNGHGGNTLPMERACAKAWDLGGLGAMLDWWKVARELKPEWGGGHGGGQEAAVSMAVRPDWVNKKKNFVPEKIVHLSDALKSTYGEATTFKGATVRIVRKADAYTATGTFGGGDDSCAKADPQWGKEIFEGVTAYCIDFVDEFLRVSLEKAHQSCIMK</sequence>
<evidence type="ECO:0000256" key="1">
    <source>
        <dbReference type="ARBA" id="ARBA00001947"/>
    </source>
</evidence>
<evidence type="ECO:0000256" key="5">
    <source>
        <dbReference type="ARBA" id="ARBA00024029"/>
    </source>
</evidence>
<dbReference type="eggNOG" id="COG1402">
    <property type="taxonomic scope" value="Bacteria"/>
</dbReference>
<dbReference type="Proteomes" id="UP000003806">
    <property type="component" value="Chromosome"/>
</dbReference>
<dbReference type="STRING" id="885272.JonanDRAFT_1143"/>
<accession>H0ULF0</accession>
<evidence type="ECO:0000256" key="3">
    <source>
        <dbReference type="ARBA" id="ARBA00022801"/>
    </source>
</evidence>
<keyword evidence="7" id="KW-1185">Reference proteome</keyword>
<dbReference type="InterPro" id="IPR024087">
    <property type="entry name" value="Creatininase-like_sf"/>
</dbReference>
<reference evidence="6 7" key="1">
    <citation type="submission" date="2011-11" db="EMBL/GenBank/DDBJ databases">
        <title>The Noncontiguous Finished genome of Jonquetella anthropi DSM 22815.</title>
        <authorList>
            <consortium name="US DOE Joint Genome Institute (JGI-PGF)"/>
            <person name="Lucas S."/>
            <person name="Copeland A."/>
            <person name="Lapidus A."/>
            <person name="Glavina del Rio T."/>
            <person name="Dalin E."/>
            <person name="Tice H."/>
            <person name="Bruce D."/>
            <person name="Goodwin L."/>
            <person name="Pitluck S."/>
            <person name="Peters L."/>
            <person name="Mikhailova N."/>
            <person name="Held B."/>
            <person name="Kyrpides N."/>
            <person name="Mavromatis K."/>
            <person name="Ivanova N."/>
            <person name="Markowitz V."/>
            <person name="Cheng J.-F."/>
            <person name="Hugenholtz P."/>
            <person name="Woyke T."/>
            <person name="Wu D."/>
            <person name="Gronow S."/>
            <person name="Wellnitz S."/>
            <person name="Brambilla E."/>
            <person name="Klenk H.-P."/>
            <person name="Eisen J.A."/>
        </authorList>
    </citation>
    <scope>NUCLEOTIDE SEQUENCE [LARGE SCALE GENOMIC DNA]</scope>
    <source>
        <strain evidence="6 7">DSM 22815</strain>
    </source>
</reference>
<evidence type="ECO:0000256" key="2">
    <source>
        <dbReference type="ARBA" id="ARBA00022723"/>
    </source>
</evidence>
<dbReference type="PANTHER" id="PTHR35005">
    <property type="entry name" value="3-DEHYDRO-SCYLLO-INOSOSE HYDROLASE"/>
    <property type="match status" value="1"/>
</dbReference>
<dbReference type="Gene3D" id="3.40.50.10310">
    <property type="entry name" value="Creatininase"/>
    <property type="match status" value="1"/>
</dbReference>
<dbReference type="PANTHER" id="PTHR35005:SF1">
    <property type="entry name" value="2-AMINO-5-FORMYLAMINO-6-RIBOSYLAMINOPYRIMIDIN-4(3H)-ONE 5'-MONOPHOSPHATE DEFORMYLASE"/>
    <property type="match status" value="1"/>
</dbReference>
<proteinExistence type="inferred from homology"/>
<dbReference type="EMBL" id="CM001376">
    <property type="protein sequence ID" value="EHM13509.1"/>
    <property type="molecule type" value="Genomic_DNA"/>
</dbReference>
<evidence type="ECO:0000313" key="7">
    <source>
        <dbReference type="Proteomes" id="UP000003806"/>
    </source>
</evidence>
<dbReference type="Pfam" id="PF02633">
    <property type="entry name" value="Creatininase"/>
    <property type="match status" value="1"/>
</dbReference>
<dbReference type="OrthoDB" id="9801445at2"/>
<dbReference type="GO" id="GO:0016811">
    <property type="term" value="F:hydrolase activity, acting on carbon-nitrogen (but not peptide) bonds, in linear amides"/>
    <property type="evidence" value="ECO:0007669"/>
    <property type="project" value="TreeGrafter"/>
</dbReference>
<protein>
    <submittedName>
        <fullName evidence="6">Uncharacterized protein, putative amidase</fullName>
    </submittedName>
</protein>